<dbReference type="AlphaFoldDB" id="F8MAJ0"/>
<dbReference type="OrthoDB" id="10534636at2759"/>
<reference evidence="3" key="1">
    <citation type="journal article" date="2011" name="Genetics">
        <title>Massive changes in genome architecture accompany the transition to self-fertility in the filamentous fungus Neurospora tetrasperma.</title>
        <authorList>
            <person name="Ellison C.E."/>
            <person name="Stajich J.E."/>
            <person name="Jacobson D.J."/>
            <person name="Natvig D.O."/>
            <person name="Lapidus A."/>
            <person name="Foster B."/>
            <person name="Aerts A."/>
            <person name="Riley R."/>
            <person name="Lindquist E.A."/>
            <person name="Grigoriev I.V."/>
            <person name="Taylor J.W."/>
        </authorList>
    </citation>
    <scope>NUCLEOTIDE SEQUENCE [LARGE SCALE GENOMIC DNA]</scope>
    <source>
        <strain evidence="3">FGSC 2508 / P0657</strain>
    </source>
</reference>
<evidence type="ECO:0000256" key="1">
    <source>
        <dbReference type="SAM" id="MobiDB-lite"/>
    </source>
</evidence>
<sequence>MVAGPPRANDGAEPTTSTLRGPRSLALAQTRDDQVHIAHEDEIQNAKTELNAIWGSRAYRITIAYIIHPDREAWLAHFVSCLAKIAKGPATASSESAPPTDVQPDTEQSPRLFQHVSYNCTKWFRIEGGGTMYGVQLPVDETSTKFSLPAGAKLWTANFSKVSVLADDGYRPASESDLKIDSILP</sequence>
<evidence type="ECO:0000313" key="3">
    <source>
        <dbReference type="Proteomes" id="UP000008065"/>
    </source>
</evidence>
<dbReference type="VEuPathDB" id="FungiDB:NEUTE1DRAFT_106770"/>
<evidence type="ECO:0000313" key="2">
    <source>
        <dbReference type="EMBL" id="EGO60111.1"/>
    </source>
</evidence>
<protein>
    <submittedName>
        <fullName evidence="2">Uncharacterized protein</fullName>
    </submittedName>
</protein>
<name>F8MAJ0_NEUT8</name>
<gene>
    <name evidence="2" type="ORF">NEUTE1DRAFT_106770</name>
</gene>
<dbReference type="GeneID" id="20822300"/>
<accession>F8MAJ0</accession>
<keyword evidence="3" id="KW-1185">Reference proteome</keyword>
<feature type="region of interest" description="Disordered" evidence="1">
    <location>
        <begin position="1"/>
        <end position="23"/>
    </location>
</feature>
<organism evidence="2 3">
    <name type="scientific">Neurospora tetrasperma (strain FGSC 2508 / ATCC MYA-4615 / P0657)</name>
    <dbReference type="NCBI Taxonomy" id="510951"/>
    <lineage>
        <taxon>Eukaryota</taxon>
        <taxon>Fungi</taxon>
        <taxon>Dikarya</taxon>
        <taxon>Ascomycota</taxon>
        <taxon>Pezizomycotina</taxon>
        <taxon>Sordariomycetes</taxon>
        <taxon>Sordariomycetidae</taxon>
        <taxon>Sordariales</taxon>
        <taxon>Sordariaceae</taxon>
        <taxon>Neurospora</taxon>
    </lineage>
</organism>
<dbReference type="KEGG" id="nte:NEUTE1DRAFT106770"/>
<dbReference type="HOGENOM" id="CLU_1461719_0_0_1"/>
<dbReference type="Proteomes" id="UP000008065">
    <property type="component" value="Unassembled WGS sequence"/>
</dbReference>
<dbReference type="EMBL" id="GL891302">
    <property type="protein sequence ID" value="EGO60111.1"/>
    <property type="molecule type" value="Genomic_DNA"/>
</dbReference>
<proteinExistence type="predicted"/>
<dbReference type="RefSeq" id="XP_009847471.1">
    <property type="nucleotide sequence ID" value="XM_009849169.1"/>
</dbReference>